<feature type="domain" description="Disease resistance R13L4/SHOC-2-like LRR" evidence="3">
    <location>
        <begin position="72"/>
        <end position="179"/>
    </location>
</feature>
<sequence>MGKRAKGKKAPKGKKITLKTAKNSLKITIDGKRRLDLSKLGITTFPKCILRMADIDEIDLSRNMIKKIPDSIQKFHNLRWLDLHSNLIEKIPETIGQLQNLLFLNLSNNKISNKGLPLEICNLKNLRMLNLGLNTIENIPTTYGSLKELKEVGLFDNYLTSIPKSILNLPKLKKLNTKRNPFPKPEEEEPADPIKRLEALYLVNESDLCSSCLNKGQQQRDKMNNIIREPALCKRNPLFTNLITPNSTAKENQAEWR</sequence>
<gene>
    <name evidence="5" type="primary">LRRC18</name>
</gene>
<reference evidence="5" key="1">
    <citation type="submission" date="2025-08" db="UniProtKB">
        <authorList>
            <consortium name="RefSeq"/>
        </authorList>
    </citation>
    <scope>IDENTIFICATION</scope>
</reference>
<dbReference type="SUPFAM" id="SSF52058">
    <property type="entry name" value="L domain-like"/>
    <property type="match status" value="1"/>
</dbReference>
<evidence type="ECO:0000313" key="4">
    <source>
        <dbReference type="Proteomes" id="UP000515159"/>
    </source>
</evidence>
<evidence type="ECO:0000313" key="5">
    <source>
        <dbReference type="RefSeq" id="XP_033797068.1"/>
    </source>
</evidence>
<organism evidence="4 5">
    <name type="scientific">Geotrypetes seraphini</name>
    <name type="common">Gaboon caecilian</name>
    <name type="synonym">Caecilia seraphini</name>
    <dbReference type="NCBI Taxonomy" id="260995"/>
    <lineage>
        <taxon>Eukaryota</taxon>
        <taxon>Metazoa</taxon>
        <taxon>Chordata</taxon>
        <taxon>Craniata</taxon>
        <taxon>Vertebrata</taxon>
        <taxon>Euteleostomi</taxon>
        <taxon>Amphibia</taxon>
        <taxon>Gymnophiona</taxon>
        <taxon>Geotrypetes</taxon>
    </lineage>
</organism>
<dbReference type="InParanoid" id="A0A6P8R961"/>
<dbReference type="InterPro" id="IPR050216">
    <property type="entry name" value="LRR_domain-containing"/>
</dbReference>
<dbReference type="KEGG" id="gsh:117359050"/>
<dbReference type="InterPro" id="IPR003591">
    <property type="entry name" value="Leu-rich_rpt_typical-subtyp"/>
</dbReference>
<evidence type="ECO:0000256" key="2">
    <source>
        <dbReference type="ARBA" id="ARBA00022737"/>
    </source>
</evidence>
<dbReference type="CTD" id="474354"/>
<keyword evidence="4" id="KW-1185">Reference proteome</keyword>
<dbReference type="RefSeq" id="XP_033797068.1">
    <property type="nucleotide sequence ID" value="XM_033941177.1"/>
</dbReference>
<dbReference type="OrthoDB" id="676979at2759"/>
<dbReference type="PANTHER" id="PTHR48051:SF42">
    <property type="entry name" value="LEUCINE-RICH REPEAT-CONTAINING PROTEIN 18-LIKE"/>
    <property type="match status" value="1"/>
</dbReference>
<dbReference type="GeneID" id="117359050"/>
<keyword evidence="2" id="KW-0677">Repeat</keyword>
<accession>A0A6P8R961</accession>
<dbReference type="InterPro" id="IPR001611">
    <property type="entry name" value="Leu-rich_rpt"/>
</dbReference>
<protein>
    <submittedName>
        <fullName evidence="5">Leucine-rich repeat-containing protein 18</fullName>
    </submittedName>
</protein>
<dbReference type="Pfam" id="PF23598">
    <property type="entry name" value="LRR_14"/>
    <property type="match status" value="1"/>
</dbReference>
<proteinExistence type="predicted"/>
<dbReference type="SMART" id="SM00369">
    <property type="entry name" value="LRR_TYP"/>
    <property type="match status" value="4"/>
</dbReference>
<dbReference type="GO" id="GO:0005737">
    <property type="term" value="C:cytoplasm"/>
    <property type="evidence" value="ECO:0007669"/>
    <property type="project" value="TreeGrafter"/>
</dbReference>
<name>A0A6P8R961_GEOSA</name>
<dbReference type="PANTHER" id="PTHR48051">
    <property type="match status" value="1"/>
</dbReference>
<evidence type="ECO:0000259" key="3">
    <source>
        <dbReference type="Pfam" id="PF23598"/>
    </source>
</evidence>
<dbReference type="AlphaFoldDB" id="A0A6P8R961"/>
<dbReference type="PROSITE" id="PS51450">
    <property type="entry name" value="LRR"/>
    <property type="match status" value="1"/>
</dbReference>
<keyword evidence="1" id="KW-0433">Leucine-rich repeat</keyword>
<dbReference type="FunCoup" id="A0A6P8R961">
    <property type="interactions" value="51"/>
</dbReference>
<evidence type="ECO:0000256" key="1">
    <source>
        <dbReference type="ARBA" id="ARBA00022614"/>
    </source>
</evidence>
<dbReference type="Gene3D" id="3.80.10.10">
    <property type="entry name" value="Ribonuclease Inhibitor"/>
    <property type="match status" value="1"/>
</dbReference>
<dbReference type="InterPro" id="IPR055414">
    <property type="entry name" value="LRR_R13L4/SHOC2-like"/>
</dbReference>
<dbReference type="Proteomes" id="UP000515159">
    <property type="component" value="Chromosome 4"/>
</dbReference>
<dbReference type="InterPro" id="IPR032675">
    <property type="entry name" value="LRR_dom_sf"/>
</dbReference>